<proteinExistence type="inferred from homology"/>
<keyword evidence="2 7" id="KW-0813">Transport</keyword>
<keyword evidence="5 7" id="KW-0472">Membrane</keyword>
<feature type="domain" description="TonB-dependent receptor plug" evidence="10">
    <location>
        <begin position="72"/>
        <end position="152"/>
    </location>
</feature>
<organism evidence="12 13">
    <name type="scientific">Sphingomonas sinipercae</name>
    <dbReference type="NCBI Taxonomy" id="2714944"/>
    <lineage>
        <taxon>Bacteria</taxon>
        <taxon>Pseudomonadati</taxon>
        <taxon>Pseudomonadota</taxon>
        <taxon>Alphaproteobacteria</taxon>
        <taxon>Sphingomonadales</taxon>
        <taxon>Sphingomonadaceae</taxon>
        <taxon>Sphingomonas</taxon>
    </lineage>
</organism>
<dbReference type="Pfam" id="PF14905">
    <property type="entry name" value="OMP_b-brl_3"/>
    <property type="match status" value="1"/>
</dbReference>
<evidence type="ECO:0000313" key="12">
    <source>
        <dbReference type="EMBL" id="QIL01823.1"/>
    </source>
</evidence>
<reference evidence="12 13" key="1">
    <citation type="submission" date="2020-03" db="EMBL/GenBank/DDBJ databases">
        <title>Sphingomonas sp. nov., isolated from fish.</title>
        <authorList>
            <person name="Hyun D.-W."/>
            <person name="Bae J.-W."/>
        </authorList>
    </citation>
    <scope>NUCLEOTIDE SEQUENCE [LARGE SCALE GENOMIC DNA]</scope>
    <source>
        <strain evidence="12 13">HDW15C</strain>
    </source>
</reference>
<dbReference type="InterPro" id="IPR012910">
    <property type="entry name" value="Plug_dom"/>
</dbReference>
<keyword evidence="3 7" id="KW-1134">Transmembrane beta strand</keyword>
<feature type="signal peptide" evidence="9">
    <location>
        <begin position="1"/>
        <end position="26"/>
    </location>
</feature>
<keyword evidence="6 7" id="KW-0998">Cell outer membrane</keyword>
<evidence type="ECO:0000256" key="5">
    <source>
        <dbReference type="ARBA" id="ARBA00023136"/>
    </source>
</evidence>
<evidence type="ECO:0000256" key="8">
    <source>
        <dbReference type="SAM" id="MobiDB-lite"/>
    </source>
</evidence>
<comment type="subcellular location">
    <subcellularLocation>
        <location evidence="1 7">Cell outer membrane</location>
        <topology evidence="1 7">Multi-pass membrane protein</topology>
    </subcellularLocation>
</comment>
<evidence type="ECO:0000256" key="1">
    <source>
        <dbReference type="ARBA" id="ARBA00004571"/>
    </source>
</evidence>
<keyword evidence="9" id="KW-0732">Signal</keyword>
<keyword evidence="12" id="KW-0675">Receptor</keyword>
<dbReference type="Proteomes" id="UP000502502">
    <property type="component" value="Chromosome"/>
</dbReference>
<dbReference type="Gene3D" id="2.40.170.20">
    <property type="entry name" value="TonB-dependent receptor, beta-barrel domain"/>
    <property type="match status" value="1"/>
</dbReference>
<dbReference type="InterPro" id="IPR039426">
    <property type="entry name" value="TonB-dep_rcpt-like"/>
</dbReference>
<feature type="chain" id="PRO_5026145026" evidence="9">
    <location>
        <begin position="27"/>
        <end position="732"/>
    </location>
</feature>
<dbReference type="AlphaFoldDB" id="A0A6G7ZLL0"/>
<dbReference type="RefSeq" id="WP_166092776.1">
    <property type="nucleotide sequence ID" value="NZ_CP049871.1"/>
</dbReference>
<sequence length="732" mass="79691">MTFSTLTARVSLIAVATVLVAAKADAQTAPAPAPAPPAAKEKQPAIVVTGTRSDVISKADRVSFNVSNNLQVQTGTLADVLRSVPGVDVDLEGKVSLRGDSGVKILVDGRPSAQLSGEGRDNAVLTMPAGQIERVEVITNPSAAMSPEGSGGVINLIMKHARPNSRTATVKGNIGAKGRGSLGISAVTSGSKLTATADLNLRRFTTDSTLKQLRTTTDPDSGVVTVLKRQNAADIVSTGGNGQIGVDYDLDKSNRLSTQLNAFRFNTDIDGLEEVENSGVGILDSYARDSGTDVTVRGVGGTVSWRRRFPGDEHELVSEAGAVRGRFRRKVEAVTTPSDDEPSFERFGNQGDWNMKSLKFDYKRPLGKDSLNVGYNGDFNRYDFDFTGARGPSFSDLEILPAFTNQFAIDETIHAGFATYNFAVGKIEAMAGLRLEQVELDINQITDGQRFKNEYFRAYPTLHLSTDLSETQKVRASYSRRIQRPQSQDLNPYTLYIDPLNVRRGNPYLRPEITDSFELSWQRRKGPTFYSLNGFYRDSKDGVSDLYTDLGDGVILATRANLATSRRIGAEALLNGKLGKTLTYNTSVIYFWNRIDPKVNSISTARSGMGGGVKGNLSWQPTSKDFFQLNGNYSGRQLLPQGYREGGGILNLGYRRKVNDKLSLLVTAQNVLDSVKQTTFFETNNSVERSTQRGMGRIVLFGASYTFGSANGRKPKEPSFDFQQPSTSDTGQ</sequence>
<dbReference type="PANTHER" id="PTHR40980:SF4">
    <property type="entry name" value="TONB-DEPENDENT RECEPTOR-LIKE BETA-BARREL DOMAIN-CONTAINING PROTEIN"/>
    <property type="match status" value="1"/>
</dbReference>
<evidence type="ECO:0000256" key="6">
    <source>
        <dbReference type="ARBA" id="ARBA00023237"/>
    </source>
</evidence>
<comment type="similarity">
    <text evidence="7">Belongs to the TonB-dependent receptor family.</text>
</comment>
<dbReference type="InterPro" id="IPR041700">
    <property type="entry name" value="OMP_b-brl_3"/>
</dbReference>
<dbReference type="PANTHER" id="PTHR40980">
    <property type="entry name" value="PLUG DOMAIN-CONTAINING PROTEIN"/>
    <property type="match status" value="1"/>
</dbReference>
<evidence type="ECO:0000313" key="13">
    <source>
        <dbReference type="Proteomes" id="UP000502502"/>
    </source>
</evidence>
<evidence type="ECO:0000256" key="2">
    <source>
        <dbReference type="ARBA" id="ARBA00022448"/>
    </source>
</evidence>
<protein>
    <submittedName>
        <fullName evidence="12">TonB-dependent receptor</fullName>
    </submittedName>
</protein>
<keyword evidence="4 7" id="KW-0812">Transmembrane</keyword>
<dbReference type="Pfam" id="PF07715">
    <property type="entry name" value="Plug"/>
    <property type="match status" value="1"/>
</dbReference>
<evidence type="ECO:0000259" key="11">
    <source>
        <dbReference type="Pfam" id="PF14905"/>
    </source>
</evidence>
<evidence type="ECO:0000259" key="10">
    <source>
        <dbReference type="Pfam" id="PF07715"/>
    </source>
</evidence>
<feature type="region of interest" description="Disordered" evidence="8">
    <location>
        <begin position="710"/>
        <end position="732"/>
    </location>
</feature>
<dbReference type="GO" id="GO:0009279">
    <property type="term" value="C:cell outer membrane"/>
    <property type="evidence" value="ECO:0007669"/>
    <property type="project" value="UniProtKB-SubCell"/>
</dbReference>
<evidence type="ECO:0000256" key="3">
    <source>
        <dbReference type="ARBA" id="ARBA00022452"/>
    </source>
</evidence>
<dbReference type="KEGG" id="ssin:G7078_02825"/>
<dbReference type="EMBL" id="CP049871">
    <property type="protein sequence ID" value="QIL01823.1"/>
    <property type="molecule type" value="Genomic_DNA"/>
</dbReference>
<dbReference type="PROSITE" id="PS52016">
    <property type="entry name" value="TONB_DEPENDENT_REC_3"/>
    <property type="match status" value="1"/>
</dbReference>
<evidence type="ECO:0000256" key="4">
    <source>
        <dbReference type="ARBA" id="ARBA00022692"/>
    </source>
</evidence>
<evidence type="ECO:0000256" key="9">
    <source>
        <dbReference type="SAM" id="SignalP"/>
    </source>
</evidence>
<feature type="domain" description="Outer membrane protein beta-barrel" evidence="11">
    <location>
        <begin position="342"/>
        <end position="705"/>
    </location>
</feature>
<accession>A0A6G7ZLL0</accession>
<evidence type="ECO:0000256" key="7">
    <source>
        <dbReference type="PROSITE-ProRule" id="PRU01360"/>
    </source>
</evidence>
<feature type="compositionally biased region" description="Polar residues" evidence="8">
    <location>
        <begin position="721"/>
        <end position="732"/>
    </location>
</feature>
<dbReference type="InterPro" id="IPR037066">
    <property type="entry name" value="Plug_dom_sf"/>
</dbReference>
<dbReference type="SUPFAM" id="SSF56935">
    <property type="entry name" value="Porins"/>
    <property type="match status" value="1"/>
</dbReference>
<name>A0A6G7ZLL0_9SPHN</name>
<dbReference type="InterPro" id="IPR036942">
    <property type="entry name" value="Beta-barrel_TonB_sf"/>
</dbReference>
<dbReference type="Gene3D" id="2.170.130.10">
    <property type="entry name" value="TonB-dependent receptor, plug domain"/>
    <property type="match status" value="1"/>
</dbReference>
<keyword evidence="13" id="KW-1185">Reference proteome</keyword>
<gene>
    <name evidence="12" type="ORF">G7078_02825</name>
</gene>